<dbReference type="KEGG" id="slan:GV829_07270"/>
<dbReference type="InterPro" id="IPR013762">
    <property type="entry name" value="Integrase-like_cat_sf"/>
</dbReference>
<reference evidence="4 5" key="1">
    <citation type="submission" date="2020-01" db="EMBL/GenBank/DDBJ databases">
        <title>Sphingomonas sp. strain CSW-10.</title>
        <authorList>
            <person name="Chen W.-M."/>
        </authorList>
    </citation>
    <scope>NUCLEOTIDE SEQUENCE [LARGE SCALE GENOMIC DNA]</scope>
    <source>
        <strain evidence="4 5">CSW-10</strain>
    </source>
</reference>
<dbReference type="Pfam" id="PF00589">
    <property type="entry name" value="Phage_integrase"/>
    <property type="match status" value="1"/>
</dbReference>
<dbReference type="EMBL" id="CP053015">
    <property type="protein sequence ID" value="QJQ32275.1"/>
    <property type="molecule type" value="Genomic_DNA"/>
</dbReference>
<proteinExistence type="predicted"/>
<keyword evidence="1" id="KW-0238">DNA-binding</keyword>
<sequence length="413" mass="48780">MSHRAKENDNRIWLFDKVLIERRGEYWHFRMWLDGEGKYARESLKTKVLETAKKRAEERYIQLRADQMVGKRYFSITAEEGVKLYLESKQKEVELKTITKGRYGTVSTHLKHWLDYIKRDTRLKELDANAAEGYFAYRMKSRKTGVSHTTLANEQCTINSMMAFLFRKKESLVEAFEFPKLSKYEIDNEAVRRATLTNKEYSALTVKMRSYVDRNANNLDDEEYLTRELARHYVLIAANAGLRTGEQQQLRWCDVKLLDHEQGVGMQSKLLAEIYVRKETSKVRKDRKLYCRGGFYFQRWKEIVQPKSETDLIFSLDGKTRISNRTILYHFHRMVKLAGIENHEERGIVPYSLRHFMITQRVLSGLSFQQVAEMCGTSDTEIRKTYYHLIDDRRLANAVADYKRDKDGRIVPI</sequence>
<feature type="domain" description="Tyr recombinase" evidence="3">
    <location>
        <begin position="199"/>
        <end position="400"/>
    </location>
</feature>
<dbReference type="SUPFAM" id="SSF56349">
    <property type="entry name" value="DNA breaking-rejoining enzymes"/>
    <property type="match status" value="1"/>
</dbReference>
<dbReference type="Proteomes" id="UP000503018">
    <property type="component" value="Chromosome"/>
</dbReference>
<dbReference type="GO" id="GO:0006310">
    <property type="term" value="P:DNA recombination"/>
    <property type="evidence" value="ECO:0007669"/>
    <property type="project" value="UniProtKB-KW"/>
</dbReference>
<dbReference type="CDD" id="cd00397">
    <property type="entry name" value="DNA_BRE_C"/>
    <property type="match status" value="1"/>
</dbReference>
<evidence type="ECO:0000256" key="2">
    <source>
        <dbReference type="ARBA" id="ARBA00023172"/>
    </source>
</evidence>
<protein>
    <submittedName>
        <fullName evidence="4">Site-specific integrase</fullName>
    </submittedName>
</protein>
<dbReference type="InterPro" id="IPR010998">
    <property type="entry name" value="Integrase_recombinase_N"/>
</dbReference>
<dbReference type="GO" id="GO:0015074">
    <property type="term" value="P:DNA integration"/>
    <property type="evidence" value="ECO:0007669"/>
    <property type="project" value="InterPro"/>
</dbReference>
<dbReference type="PROSITE" id="PS51898">
    <property type="entry name" value="TYR_RECOMBINASE"/>
    <property type="match status" value="1"/>
</dbReference>
<dbReference type="RefSeq" id="WP_169945357.1">
    <property type="nucleotide sequence ID" value="NZ_CP053015.1"/>
</dbReference>
<evidence type="ECO:0000313" key="4">
    <source>
        <dbReference type="EMBL" id="QJQ32275.1"/>
    </source>
</evidence>
<dbReference type="Gene3D" id="1.10.150.130">
    <property type="match status" value="1"/>
</dbReference>
<accession>A0A6M4ATA5</accession>
<dbReference type="Gene3D" id="1.10.443.10">
    <property type="entry name" value="Intergrase catalytic core"/>
    <property type="match status" value="1"/>
</dbReference>
<evidence type="ECO:0000256" key="1">
    <source>
        <dbReference type="ARBA" id="ARBA00023125"/>
    </source>
</evidence>
<keyword evidence="2" id="KW-0233">DNA recombination</keyword>
<organism evidence="4 5">
    <name type="scientific">Sphingomonas lacunae</name>
    <dbReference type="NCBI Taxonomy" id="2698828"/>
    <lineage>
        <taxon>Bacteria</taxon>
        <taxon>Pseudomonadati</taxon>
        <taxon>Pseudomonadota</taxon>
        <taxon>Alphaproteobacteria</taxon>
        <taxon>Sphingomonadales</taxon>
        <taxon>Sphingomonadaceae</taxon>
        <taxon>Sphingomonas</taxon>
    </lineage>
</organism>
<dbReference type="AlphaFoldDB" id="A0A6M4ATA5"/>
<dbReference type="InterPro" id="IPR002104">
    <property type="entry name" value="Integrase_catalytic"/>
</dbReference>
<name>A0A6M4ATA5_9SPHN</name>
<dbReference type="InterPro" id="IPR011010">
    <property type="entry name" value="DNA_brk_join_enz"/>
</dbReference>
<gene>
    <name evidence="4" type="ORF">GV829_07270</name>
</gene>
<evidence type="ECO:0000313" key="5">
    <source>
        <dbReference type="Proteomes" id="UP000503018"/>
    </source>
</evidence>
<keyword evidence="5" id="KW-1185">Reference proteome</keyword>
<dbReference type="GO" id="GO:0003677">
    <property type="term" value="F:DNA binding"/>
    <property type="evidence" value="ECO:0007669"/>
    <property type="project" value="UniProtKB-KW"/>
</dbReference>
<evidence type="ECO:0000259" key="3">
    <source>
        <dbReference type="PROSITE" id="PS51898"/>
    </source>
</evidence>